<accession>A0A1B0BSA8</accession>
<evidence type="ECO:0000256" key="1">
    <source>
        <dbReference type="SAM" id="Phobius"/>
    </source>
</evidence>
<feature type="transmembrane region" description="Helical" evidence="1">
    <location>
        <begin position="63"/>
        <end position="81"/>
    </location>
</feature>
<keyword evidence="1" id="KW-0472">Membrane</keyword>
<dbReference type="AlphaFoldDB" id="A0A1B0BSA8"/>
<dbReference type="Proteomes" id="UP000092460">
    <property type="component" value="Unassembled WGS sequence"/>
</dbReference>
<proteinExistence type="predicted"/>
<dbReference type="EMBL" id="JXJN01019628">
    <property type="status" value="NOT_ANNOTATED_CDS"/>
    <property type="molecule type" value="Genomic_DNA"/>
</dbReference>
<reference evidence="2" key="2">
    <citation type="submission" date="2020-05" db="UniProtKB">
        <authorList>
            <consortium name="EnsemblMetazoa"/>
        </authorList>
    </citation>
    <scope>IDENTIFICATION</scope>
    <source>
        <strain evidence="2">IAEA</strain>
    </source>
</reference>
<keyword evidence="1" id="KW-1133">Transmembrane helix</keyword>
<dbReference type="EnsemblMetazoa" id="GPPI039070-RA">
    <property type="protein sequence ID" value="GPPI039070-PA"/>
    <property type="gene ID" value="GPPI039070"/>
</dbReference>
<dbReference type="VEuPathDB" id="VectorBase:GPPI039070"/>
<organism evidence="2 3">
    <name type="scientific">Glossina palpalis gambiensis</name>
    <dbReference type="NCBI Taxonomy" id="67801"/>
    <lineage>
        <taxon>Eukaryota</taxon>
        <taxon>Metazoa</taxon>
        <taxon>Ecdysozoa</taxon>
        <taxon>Arthropoda</taxon>
        <taxon>Hexapoda</taxon>
        <taxon>Insecta</taxon>
        <taxon>Pterygota</taxon>
        <taxon>Neoptera</taxon>
        <taxon>Endopterygota</taxon>
        <taxon>Diptera</taxon>
        <taxon>Brachycera</taxon>
        <taxon>Muscomorpha</taxon>
        <taxon>Hippoboscoidea</taxon>
        <taxon>Glossinidae</taxon>
        <taxon>Glossina</taxon>
    </lineage>
</organism>
<protein>
    <submittedName>
        <fullName evidence="2">Uncharacterized protein</fullName>
    </submittedName>
</protein>
<sequence>MKPATSQKTALPVTYFKFKFSKLVCEKYFWLSLQELQVVQNILKIAPMNNPTLYKNLKRCSLLTHRISLIFTFLYLLLYLWSRNRNSTEFLHEVNARDKALDFLWNTSLLICQSGLVFDYVHTLKTTVPCTVTTIIIYFRLRDANWLNEHMSAVILPNNILINY</sequence>
<evidence type="ECO:0000313" key="3">
    <source>
        <dbReference type="Proteomes" id="UP000092460"/>
    </source>
</evidence>
<name>A0A1B0BSA8_9MUSC</name>
<keyword evidence="1" id="KW-0812">Transmembrane</keyword>
<keyword evidence="3" id="KW-1185">Reference proteome</keyword>
<evidence type="ECO:0000313" key="2">
    <source>
        <dbReference type="EnsemblMetazoa" id="GPPI039070-PA"/>
    </source>
</evidence>
<reference evidence="3" key="1">
    <citation type="submission" date="2015-01" db="EMBL/GenBank/DDBJ databases">
        <authorList>
            <person name="Aksoy S."/>
            <person name="Warren W."/>
            <person name="Wilson R.K."/>
        </authorList>
    </citation>
    <scope>NUCLEOTIDE SEQUENCE [LARGE SCALE GENOMIC DNA]</scope>
    <source>
        <strain evidence="3">IAEA</strain>
    </source>
</reference>
<dbReference type="EMBL" id="JXJN01019629">
    <property type="status" value="NOT_ANNOTATED_CDS"/>
    <property type="molecule type" value="Genomic_DNA"/>
</dbReference>